<accession>A0ABQ1R7I5</accession>
<evidence type="ECO:0000313" key="2">
    <source>
        <dbReference type="EMBL" id="GGD57496.1"/>
    </source>
</evidence>
<dbReference type="Gene3D" id="3.30.70.1290">
    <property type="entry name" value="Transposase IS200-like"/>
    <property type="match status" value="1"/>
</dbReference>
<dbReference type="InterPro" id="IPR002686">
    <property type="entry name" value="Transposase_17"/>
</dbReference>
<dbReference type="NCBIfam" id="NF047646">
    <property type="entry name" value="REP_Tyr_transpos"/>
    <property type="match status" value="1"/>
</dbReference>
<feature type="domain" description="Transposase IS200-like" evidence="1">
    <location>
        <begin position="1"/>
        <end position="114"/>
    </location>
</feature>
<organism evidence="2 3">
    <name type="scientific">Lacimicrobium alkaliphilum</name>
    <dbReference type="NCBI Taxonomy" id="1526571"/>
    <lineage>
        <taxon>Bacteria</taxon>
        <taxon>Pseudomonadati</taxon>
        <taxon>Pseudomonadota</taxon>
        <taxon>Gammaproteobacteria</taxon>
        <taxon>Alteromonadales</taxon>
        <taxon>Alteromonadaceae</taxon>
        <taxon>Lacimicrobium</taxon>
    </lineage>
</organism>
<dbReference type="SUPFAM" id="SSF143422">
    <property type="entry name" value="Transposase IS200-like"/>
    <property type="match status" value="1"/>
</dbReference>
<comment type="caution">
    <text evidence="2">The sequence shown here is derived from an EMBL/GenBank/DDBJ whole genome shotgun (WGS) entry which is preliminary data.</text>
</comment>
<dbReference type="InterPro" id="IPR036515">
    <property type="entry name" value="Transposase_17_sf"/>
</dbReference>
<evidence type="ECO:0000259" key="1">
    <source>
        <dbReference type="SMART" id="SM01321"/>
    </source>
</evidence>
<dbReference type="EMBL" id="BMGJ01000003">
    <property type="protein sequence ID" value="GGD57496.1"/>
    <property type="molecule type" value="Genomic_DNA"/>
</dbReference>
<dbReference type="Pfam" id="PF01797">
    <property type="entry name" value="Y1_Tnp"/>
    <property type="match status" value="1"/>
</dbReference>
<dbReference type="PANTHER" id="PTHR36966:SF1">
    <property type="entry name" value="REP-ASSOCIATED TYROSINE TRANSPOSASE"/>
    <property type="match status" value="1"/>
</dbReference>
<protein>
    <recommendedName>
        <fullName evidence="1">Transposase IS200-like domain-containing protein</fullName>
    </recommendedName>
</protein>
<dbReference type="Proteomes" id="UP000614272">
    <property type="component" value="Unassembled WGS sequence"/>
</dbReference>
<dbReference type="SMART" id="SM01321">
    <property type="entry name" value="Y1_Tnp"/>
    <property type="match status" value="1"/>
</dbReference>
<gene>
    <name evidence="2" type="ORF">GCM10011357_11130</name>
</gene>
<sequence length="135" mass="15666">MEGGEYLITTTTQNRYPFFTDFHLTSQAVSSWLNATPDGCEWLCWVMMPDHFHGLLRLRHVPLGKVLKCCKGASARQVNQCLNRNGRVWQPAYHDRTLRGEEDRIDIARYIVANPLRAGLVRKIGDYPFWDSVWL</sequence>
<dbReference type="InterPro" id="IPR052715">
    <property type="entry name" value="RAYT_transposase"/>
</dbReference>
<dbReference type="PANTHER" id="PTHR36966">
    <property type="entry name" value="REP-ASSOCIATED TYROSINE TRANSPOSASE"/>
    <property type="match status" value="1"/>
</dbReference>
<reference evidence="3" key="1">
    <citation type="journal article" date="2019" name="Int. J. Syst. Evol. Microbiol.">
        <title>The Global Catalogue of Microorganisms (GCM) 10K type strain sequencing project: providing services to taxonomists for standard genome sequencing and annotation.</title>
        <authorList>
            <consortium name="The Broad Institute Genomics Platform"/>
            <consortium name="The Broad Institute Genome Sequencing Center for Infectious Disease"/>
            <person name="Wu L."/>
            <person name="Ma J."/>
        </authorList>
    </citation>
    <scope>NUCLEOTIDE SEQUENCE [LARGE SCALE GENOMIC DNA]</scope>
    <source>
        <strain evidence="3">CGMCC 1.12923</strain>
    </source>
</reference>
<evidence type="ECO:0000313" key="3">
    <source>
        <dbReference type="Proteomes" id="UP000614272"/>
    </source>
</evidence>
<keyword evidence="3" id="KW-1185">Reference proteome</keyword>
<name>A0ABQ1R7I5_9ALTE</name>
<proteinExistence type="predicted"/>